<sequence>MKLDDFVHESLKNIMLGVQRATQFGEESGTGTVNPAHISFGRAGENGVIFNSQTGKLLQTVEFDIAVSVSESASTSSGGTQSMGEVTVSGSNTDSATSNGSISRIKFSIPIELS</sequence>
<evidence type="ECO:0000313" key="2">
    <source>
        <dbReference type="EMBL" id="MDQ9554605.1"/>
    </source>
</evidence>
<reference evidence="2 3" key="1">
    <citation type="submission" date="2023-07" db="EMBL/GenBank/DDBJ databases">
        <title>Pathogens genome sequencing project 196.</title>
        <authorList>
            <person name="Cao X."/>
        </authorList>
    </citation>
    <scope>NUCLEOTIDE SEQUENCE [LARGE SCALE GENOMIC DNA]</scope>
    <source>
        <strain evidence="2 3">SM41</strain>
    </source>
</reference>
<comment type="caution">
    <text evidence="2">The sequence shown here is derived from an EMBL/GenBank/DDBJ whole genome shotgun (WGS) entry which is preliminary data.</text>
</comment>
<evidence type="ECO:0000256" key="1">
    <source>
        <dbReference type="SAM" id="MobiDB-lite"/>
    </source>
</evidence>
<name>A0ABD5BDZ3_SERMA</name>
<dbReference type="AlphaFoldDB" id="A0ABD5BDZ3"/>
<feature type="region of interest" description="Disordered" evidence="1">
    <location>
        <begin position="73"/>
        <end position="100"/>
    </location>
</feature>
<dbReference type="Proteomes" id="UP001234811">
    <property type="component" value="Unassembled WGS sequence"/>
</dbReference>
<feature type="compositionally biased region" description="Low complexity" evidence="1">
    <location>
        <begin position="73"/>
        <end position="82"/>
    </location>
</feature>
<dbReference type="RefSeq" id="WP_139340204.1">
    <property type="nucleotide sequence ID" value="NZ_JAVIOS010000011.1"/>
</dbReference>
<accession>A0ABD5BDZ3</accession>
<protein>
    <submittedName>
        <fullName evidence="2">Uncharacterized protein</fullName>
    </submittedName>
</protein>
<evidence type="ECO:0000313" key="3">
    <source>
        <dbReference type="Proteomes" id="UP001234811"/>
    </source>
</evidence>
<feature type="compositionally biased region" description="Polar residues" evidence="1">
    <location>
        <begin position="88"/>
        <end position="100"/>
    </location>
</feature>
<proteinExistence type="predicted"/>
<dbReference type="EMBL" id="JAVIPQ010000072">
    <property type="protein sequence ID" value="MDQ9554605.1"/>
    <property type="molecule type" value="Genomic_DNA"/>
</dbReference>
<organism evidence="2 3">
    <name type="scientific">Serratia marcescens</name>
    <dbReference type="NCBI Taxonomy" id="615"/>
    <lineage>
        <taxon>Bacteria</taxon>
        <taxon>Pseudomonadati</taxon>
        <taxon>Pseudomonadota</taxon>
        <taxon>Gammaproteobacteria</taxon>
        <taxon>Enterobacterales</taxon>
        <taxon>Yersiniaceae</taxon>
        <taxon>Serratia</taxon>
    </lineage>
</organism>
<gene>
    <name evidence="2" type="ORF">RF091_03575</name>
</gene>